<proteinExistence type="predicted"/>
<name>A0AA41YXZ0_9HYPH</name>
<dbReference type="EMBL" id="JAMOIM010000001">
    <property type="protein sequence ID" value="MCW6506895.1"/>
    <property type="molecule type" value="Genomic_DNA"/>
</dbReference>
<accession>A0AA41YXZ0</accession>
<gene>
    <name evidence="2" type="ORF">M8523_02525</name>
</gene>
<comment type="caution">
    <text evidence="2">The sequence shown here is derived from an EMBL/GenBank/DDBJ whole genome shotgun (WGS) entry which is preliminary data.</text>
</comment>
<protein>
    <submittedName>
        <fullName evidence="2">Uncharacterized protein</fullName>
    </submittedName>
</protein>
<evidence type="ECO:0000313" key="2">
    <source>
        <dbReference type="EMBL" id="MCW6506895.1"/>
    </source>
</evidence>
<evidence type="ECO:0000256" key="1">
    <source>
        <dbReference type="SAM" id="MobiDB-lite"/>
    </source>
</evidence>
<sequence>MGEVVQLRPDPKRQAYEAKIREICHLAHMPIEQADVYIRRNTPREVVMSDAVKAVFGQRLPCDNLRHMHRLTGPAGSQRRGLPKNLSRYPGPR</sequence>
<keyword evidence="3" id="KW-1185">Reference proteome</keyword>
<dbReference type="Proteomes" id="UP001165667">
    <property type="component" value="Unassembled WGS sequence"/>
</dbReference>
<reference evidence="2" key="1">
    <citation type="submission" date="2022-05" db="EMBL/GenBank/DDBJ databases">
        <authorList>
            <person name="Pankratov T."/>
        </authorList>
    </citation>
    <scope>NUCLEOTIDE SEQUENCE</scope>
    <source>
        <strain evidence="2">BP6-180914</strain>
    </source>
</reference>
<organism evidence="2 3">
    <name type="scientific">Lichenifustis flavocetrariae</name>
    <dbReference type="NCBI Taxonomy" id="2949735"/>
    <lineage>
        <taxon>Bacteria</taxon>
        <taxon>Pseudomonadati</taxon>
        <taxon>Pseudomonadota</taxon>
        <taxon>Alphaproteobacteria</taxon>
        <taxon>Hyphomicrobiales</taxon>
        <taxon>Lichenihabitantaceae</taxon>
        <taxon>Lichenifustis</taxon>
    </lineage>
</organism>
<dbReference type="AlphaFoldDB" id="A0AA41YXZ0"/>
<dbReference type="RefSeq" id="WP_282583234.1">
    <property type="nucleotide sequence ID" value="NZ_JAMOIM010000001.1"/>
</dbReference>
<feature type="region of interest" description="Disordered" evidence="1">
    <location>
        <begin position="69"/>
        <end position="93"/>
    </location>
</feature>
<evidence type="ECO:0000313" key="3">
    <source>
        <dbReference type="Proteomes" id="UP001165667"/>
    </source>
</evidence>